<proteinExistence type="predicted"/>
<reference evidence="1" key="2">
    <citation type="submission" date="2013-05" db="EMBL/GenBank/DDBJ databases">
        <authorList>
            <person name="Carter J.-M."/>
            <person name="Baker S.C."/>
            <person name="Pink R."/>
            <person name="Carter D.R.F."/>
            <person name="Collins A."/>
            <person name="Tomlin J."/>
            <person name="Gibbs M."/>
            <person name="Breuker C.J."/>
        </authorList>
    </citation>
    <scope>NUCLEOTIDE SEQUENCE</scope>
    <source>
        <tissue evidence="1">Ovary</tissue>
    </source>
</reference>
<reference evidence="1" key="1">
    <citation type="journal article" date="2013" name="BMC Genomics">
        <title>Unscrambling butterfly oogenesis.</title>
        <authorList>
            <person name="Carter J.M."/>
            <person name="Baker S.C."/>
            <person name="Pink R."/>
            <person name="Carter D.R."/>
            <person name="Collins A."/>
            <person name="Tomlin J."/>
            <person name="Gibbs M."/>
            <person name="Breuker C.J."/>
        </authorList>
    </citation>
    <scope>NUCLEOTIDE SEQUENCE</scope>
    <source>
        <tissue evidence="1">Ovary</tissue>
    </source>
</reference>
<dbReference type="AlphaFoldDB" id="S4NU72"/>
<accession>S4NU72</accession>
<name>S4NU72_9NEOP</name>
<sequence>MLTFMQFVVGPDCLIGLVVSMSNCRSQGSGFFPRVGPMNTISILVTGRSLEIAYGSTLLAPKEHVKNCRPIRI</sequence>
<evidence type="ECO:0000313" key="1">
    <source>
        <dbReference type="EMBL" id="JAA79133.1"/>
    </source>
</evidence>
<dbReference type="EMBL" id="GAIX01013427">
    <property type="protein sequence ID" value="JAA79133.1"/>
    <property type="molecule type" value="Transcribed_RNA"/>
</dbReference>
<organism evidence="1">
    <name type="scientific">Pararge aegeria</name>
    <name type="common">speckled wood butterfly</name>
    <dbReference type="NCBI Taxonomy" id="116150"/>
    <lineage>
        <taxon>Eukaryota</taxon>
        <taxon>Metazoa</taxon>
        <taxon>Ecdysozoa</taxon>
        <taxon>Arthropoda</taxon>
        <taxon>Hexapoda</taxon>
        <taxon>Insecta</taxon>
        <taxon>Pterygota</taxon>
        <taxon>Neoptera</taxon>
        <taxon>Endopterygota</taxon>
        <taxon>Lepidoptera</taxon>
        <taxon>Glossata</taxon>
        <taxon>Ditrysia</taxon>
        <taxon>Papilionoidea</taxon>
        <taxon>Nymphalidae</taxon>
        <taxon>Satyrinae</taxon>
        <taxon>Satyrini</taxon>
        <taxon>Parargina</taxon>
        <taxon>Pararge</taxon>
    </lineage>
</organism>
<protein>
    <submittedName>
        <fullName evidence="1">Uncharacterized protein</fullName>
    </submittedName>
</protein>